<reference evidence="2 3" key="1">
    <citation type="journal article" date="2019" name="Emerg. Microbes Infect.">
        <title>Comprehensive subspecies identification of 175 nontuberculous mycobacteria species based on 7547 genomic profiles.</title>
        <authorList>
            <person name="Matsumoto Y."/>
            <person name="Kinjo T."/>
            <person name="Motooka D."/>
            <person name="Nabeya D."/>
            <person name="Jung N."/>
            <person name="Uechi K."/>
            <person name="Horii T."/>
            <person name="Iida T."/>
            <person name="Fujita J."/>
            <person name="Nakamura S."/>
        </authorList>
    </citation>
    <scope>NUCLEOTIDE SEQUENCE [LARGE SCALE GENOMIC DNA]</scope>
    <source>
        <strain evidence="2 3">JCM 6367</strain>
    </source>
</reference>
<dbReference type="SUPFAM" id="SSF55486">
    <property type="entry name" value="Metalloproteases ('zincins'), catalytic domain"/>
    <property type="match status" value="1"/>
</dbReference>
<protein>
    <submittedName>
        <fullName evidence="2">Uncharacterized protein</fullName>
    </submittedName>
</protein>
<accession>A0A7I7TZC7</accession>
<dbReference type="Gene3D" id="2.60.40.3440">
    <property type="match status" value="1"/>
</dbReference>
<feature type="compositionally biased region" description="Low complexity" evidence="1">
    <location>
        <begin position="118"/>
        <end position="127"/>
    </location>
</feature>
<feature type="compositionally biased region" description="Low complexity" evidence="1">
    <location>
        <begin position="26"/>
        <end position="43"/>
    </location>
</feature>
<dbReference type="EMBL" id="AP022598">
    <property type="protein sequence ID" value="BBY74527.1"/>
    <property type="molecule type" value="Genomic_DNA"/>
</dbReference>
<feature type="compositionally biased region" description="Low complexity" evidence="1">
    <location>
        <begin position="137"/>
        <end position="156"/>
    </location>
</feature>
<name>A0A7I7TZC7_MYCPF</name>
<evidence type="ECO:0000313" key="2">
    <source>
        <dbReference type="EMBL" id="BBY74527.1"/>
    </source>
</evidence>
<feature type="compositionally biased region" description="Basic and acidic residues" evidence="1">
    <location>
        <begin position="59"/>
        <end position="68"/>
    </location>
</feature>
<evidence type="ECO:0000256" key="1">
    <source>
        <dbReference type="SAM" id="MobiDB-lite"/>
    </source>
</evidence>
<feature type="region of interest" description="Disordered" evidence="1">
    <location>
        <begin position="26"/>
        <end position="162"/>
    </location>
</feature>
<proteinExistence type="predicted"/>
<gene>
    <name evidence="2" type="ORF">MPRF_14260</name>
</gene>
<dbReference type="Pfam" id="PF17963">
    <property type="entry name" value="Big_9"/>
    <property type="match status" value="1"/>
</dbReference>
<dbReference type="Proteomes" id="UP000466554">
    <property type="component" value="Chromosome"/>
</dbReference>
<feature type="compositionally biased region" description="Acidic residues" evidence="1">
    <location>
        <begin position="93"/>
        <end position="108"/>
    </location>
</feature>
<dbReference type="AlphaFoldDB" id="A0A7I7TZC7"/>
<evidence type="ECO:0000313" key="3">
    <source>
        <dbReference type="Proteomes" id="UP000466554"/>
    </source>
</evidence>
<dbReference type="RefSeq" id="WP_232079637.1">
    <property type="nucleotide sequence ID" value="NZ_AP022598.1"/>
</dbReference>
<sequence length="569" mass="60851">MKLGAASAGMGAALLGFSLLSPELGVAAADSGSESAAASDSSGPAKPRRSTDTTEATEAGEKADQARESDDDAAQTGVRRAEDKPDTTGEFDTTGEDADLDEVGDDATAEAIVRGKPAATAATVTVDPDVEDDTEQVESSSAAAESPALVPATAAAPPQPPYISEQSEYQKWVATVLDEWTERNQEWVDSLQVSEEKKQRLQASFLAMRRTLFNQAPTVAPIQIAGVISGPVVGSLGGVDPDGDRLIYVMTRAPKTGTVKFHADGTYTYTPGEDFSGVDTFHIAAVDIGLHLNLLQPFRPVASGLATSLINQGAVTFDFAYTSGSDHWDDDKKAALQRAAEKLIQHFRVVKPVVLTYDVTGFYDPSVGTLANAYGLLISDQDGFWPSRIMHEIITGEDSNGAEADGYINVNFAKPFAFGDEVPGDQFDFTTTIMHELIHSFGFALGSGVNRRWHYFGKFMVNDEAKSLFNGDYTINTQYEGNITGANNGLFFGGAHAVAANNGQLVRIYTPNPLEPGSSLTHLDLQTFRHLMMSPELAFGPGVRTLSVLELAIMRDLGYTVVPVMTLRS</sequence>
<organism evidence="2 3">
    <name type="scientific">Mycolicibacterium parafortuitum</name>
    <name type="common">Mycobacterium parafortuitum</name>
    <dbReference type="NCBI Taxonomy" id="39692"/>
    <lineage>
        <taxon>Bacteria</taxon>
        <taxon>Bacillati</taxon>
        <taxon>Actinomycetota</taxon>
        <taxon>Actinomycetes</taxon>
        <taxon>Mycobacteriales</taxon>
        <taxon>Mycobacteriaceae</taxon>
        <taxon>Mycolicibacterium</taxon>
    </lineage>
</organism>